<dbReference type="AlphaFoldDB" id="A0AA88DCC0"/>
<evidence type="ECO:0000313" key="4">
    <source>
        <dbReference type="Proteomes" id="UP001187192"/>
    </source>
</evidence>
<comment type="caution">
    <text evidence="3">The sequence shown here is derived from an EMBL/GenBank/DDBJ whole genome shotgun (WGS) entry which is preliminary data.</text>
</comment>
<dbReference type="CDD" id="cd06410">
    <property type="entry name" value="PB1_UP2"/>
    <property type="match status" value="1"/>
</dbReference>
<dbReference type="PANTHER" id="PTHR31066:SF33">
    <property type="entry name" value="OS07G0556300 PROTEIN"/>
    <property type="match status" value="1"/>
</dbReference>
<keyword evidence="4" id="KW-1185">Reference proteome</keyword>
<gene>
    <name evidence="3" type="ORF">TIFTF001_020086</name>
</gene>
<name>A0AA88DCC0_FICCA</name>
<proteinExistence type="predicted"/>
<protein>
    <recommendedName>
        <fullName evidence="2">PB1 domain-containing protein</fullName>
    </recommendedName>
</protein>
<feature type="region of interest" description="Disordered" evidence="1">
    <location>
        <begin position="1"/>
        <end position="30"/>
    </location>
</feature>
<evidence type="ECO:0000313" key="3">
    <source>
        <dbReference type="EMBL" id="GMN50936.1"/>
    </source>
</evidence>
<dbReference type="PANTHER" id="PTHR31066">
    <property type="entry name" value="OS05G0427100 PROTEIN-RELATED"/>
    <property type="match status" value="1"/>
</dbReference>
<evidence type="ECO:0000259" key="2">
    <source>
        <dbReference type="SMART" id="SM00666"/>
    </source>
</evidence>
<accession>A0AA88DCC0</accession>
<dbReference type="Gene3D" id="3.10.20.90">
    <property type="entry name" value="Phosphatidylinositol 3-kinase Catalytic Subunit, Chain A, domain 1"/>
    <property type="match status" value="1"/>
</dbReference>
<organism evidence="3 4">
    <name type="scientific">Ficus carica</name>
    <name type="common">Common fig</name>
    <dbReference type="NCBI Taxonomy" id="3494"/>
    <lineage>
        <taxon>Eukaryota</taxon>
        <taxon>Viridiplantae</taxon>
        <taxon>Streptophyta</taxon>
        <taxon>Embryophyta</taxon>
        <taxon>Tracheophyta</taxon>
        <taxon>Spermatophyta</taxon>
        <taxon>Magnoliopsida</taxon>
        <taxon>eudicotyledons</taxon>
        <taxon>Gunneridae</taxon>
        <taxon>Pentapetalae</taxon>
        <taxon>rosids</taxon>
        <taxon>fabids</taxon>
        <taxon>Rosales</taxon>
        <taxon>Moraceae</taxon>
        <taxon>Ficeae</taxon>
        <taxon>Ficus</taxon>
    </lineage>
</organism>
<evidence type="ECO:0000256" key="1">
    <source>
        <dbReference type="SAM" id="MobiDB-lite"/>
    </source>
</evidence>
<reference evidence="3" key="1">
    <citation type="submission" date="2023-07" db="EMBL/GenBank/DDBJ databases">
        <title>draft genome sequence of fig (Ficus carica).</title>
        <authorList>
            <person name="Takahashi T."/>
            <person name="Nishimura K."/>
        </authorList>
    </citation>
    <scope>NUCLEOTIDE SEQUENCE</scope>
</reference>
<dbReference type="InterPro" id="IPR000270">
    <property type="entry name" value="PB1_dom"/>
</dbReference>
<sequence>MASHHPSEIDSYATDSVASSPRSDFHHNHHDPHARLRFMCSFGGKIVPRPHDNQLRYVGGETRIVAVHRASNFSSLLSKLSKLSGTSDMIVKYQLPNEDLDALISVTTDEDVENMMDEYDRVLQNHNPKSTRLRLFLFPKGEDSRTTTITSLLHGSSKRDNWFIDALNSGGAPPSALERNRSEASSIVSEVPDYLFGLDNTDDVHPKAQTRPAFQENVSVSNPGSPAPVVSSPFCSTVQTIPNLPPVKTKRDGPTPLTELKESQIDGNTDTPRLIPGNPVVHYVAGPAPNYPGQPIQQLPVYYVPHGNVTSVPLQQVPIRAQYIQVQQYPPMTGQIPGGYQNPGPGVGQVYGLRHATSLDPRDMSPRMVPVPEGVGVGQHVVYGIRNSAHQVPAYPGMVVPGGEEPKS</sequence>
<feature type="compositionally biased region" description="Polar residues" evidence="1">
    <location>
        <begin position="13"/>
        <end position="22"/>
    </location>
</feature>
<feature type="domain" description="PB1" evidence="2">
    <location>
        <begin position="50"/>
        <end position="138"/>
    </location>
</feature>
<dbReference type="FunFam" id="3.10.20.90:FF:000058">
    <property type="entry name" value="Octicosapeptide/phox/Bem1p domain kinase superfamily protein"/>
    <property type="match status" value="1"/>
</dbReference>
<dbReference type="SMART" id="SM00666">
    <property type="entry name" value="PB1"/>
    <property type="match status" value="1"/>
</dbReference>
<dbReference type="EMBL" id="BTGU01000035">
    <property type="protein sequence ID" value="GMN50936.1"/>
    <property type="molecule type" value="Genomic_DNA"/>
</dbReference>
<dbReference type="InterPro" id="IPR053198">
    <property type="entry name" value="Gynoecium_Dev_Regulator"/>
</dbReference>
<dbReference type="SUPFAM" id="SSF54277">
    <property type="entry name" value="CAD &amp; PB1 domains"/>
    <property type="match status" value="1"/>
</dbReference>
<dbReference type="Pfam" id="PF00564">
    <property type="entry name" value="PB1"/>
    <property type="match status" value="1"/>
</dbReference>
<dbReference type="Proteomes" id="UP001187192">
    <property type="component" value="Unassembled WGS sequence"/>
</dbReference>